<keyword evidence="1" id="KW-0812">Transmembrane</keyword>
<dbReference type="RefSeq" id="WP_280952335.1">
    <property type="nucleotide sequence ID" value="NZ_LT608334.1"/>
</dbReference>
<keyword evidence="1" id="KW-0472">Membrane</keyword>
<sequence length="44" mass="4538">MIVTMVKEVGRTLVCPSAGFCLRIAVAAAFLTVLFGLQAIAVGV</sequence>
<dbReference type="AlphaFoldDB" id="A0A212LGP9"/>
<organism evidence="2">
    <name type="scientific">uncultured Pleomorphomonas sp</name>
    <dbReference type="NCBI Taxonomy" id="442121"/>
    <lineage>
        <taxon>Bacteria</taxon>
        <taxon>Pseudomonadati</taxon>
        <taxon>Pseudomonadota</taxon>
        <taxon>Alphaproteobacteria</taxon>
        <taxon>Hyphomicrobiales</taxon>
        <taxon>Pleomorphomonadaceae</taxon>
        <taxon>Pleomorphomonas</taxon>
        <taxon>environmental samples</taxon>
    </lineage>
</organism>
<proteinExistence type="predicted"/>
<gene>
    <name evidence="2" type="ORF">KL86PLE_40546</name>
</gene>
<reference evidence="2" key="1">
    <citation type="submission" date="2016-08" db="EMBL/GenBank/DDBJ databases">
        <authorList>
            <person name="Seilhamer J.J."/>
        </authorList>
    </citation>
    <scope>NUCLEOTIDE SEQUENCE</scope>
    <source>
        <strain evidence="2">86</strain>
    </source>
</reference>
<name>A0A212LGP9_9HYPH</name>
<keyword evidence="1" id="KW-1133">Transmembrane helix</keyword>
<dbReference type="EMBL" id="FMJD01000008">
    <property type="protein sequence ID" value="SCM76741.1"/>
    <property type="molecule type" value="Genomic_DNA"/>
</dbReference>
<protein>
    <submittedName>
        <fullName evidence="2">Uncharacterized protein</fullName>
    </submittedName>
</protein>
<feature type="transmembrane region" description="Helical" evidence="1">
    <location>
        <begin position="20"/>
        <end position="41"/>
    </location>
</feature>
<evidence type="ECO:0000256" key="1">
    <source>
        <dbReference type="SAM" id="Phobius"/>
    </source>
</evidence>
<evidence type="ECO:0000313" key="2">
    <source>
        <dbReference type="EMBL" id="SCM76741.1"/>
    </source>
</evidence>
<accession>A0A212LGP9</accession>